<dbReference type="Proteomes" id="UP000260812">
    <property type="component" value="Unassembled WGS sequence"/>
</dbReference>
<keyword evidence="3" id="KW-1185">Reference proteome</keyword>
<dbReference type="RefSeq" id="WP_117545653.1">
    <property type="nucleotide sequence ID" value="NZ_JBKUNB010000005.1"/>
</dbReference>
<dbReference type="GeneID" id="97990003"/>
<evidence type="ECO:0000313" key="2">
    <source>
        <dbReference type="EMBL" id="RGE56331.1"/>
    </source>
</evidence>
<dbReference type="InterPro" id="IPR002938">
    <property type="entry name" value="FAD-bd"/>
</dbReference>
<dbReference type="InterPro" id="IPR050407">
    <property type="entry name" value="Geranylgeranyl_reductase"/>
</dbReference>
<dbReference type="SUPFAM" id="SSF51905">
    <property type="entry name" value="FAD/NAD(P)-binding domain"/>
    <property type="match status" value="1"/>
</dbReference>
<gene>
    <name evidence="2" type="ORF">DXC51_24895</name>
</gene>
<dbReference type="AlphaFoldDB" id="A0A3E3HWX2"/>
<dbReference type="Gene3D" id="3.50.50.60">
    <property type="entry name" value="FAD/NAD(P)-binding domain"/>
    <property type="match status" value="1"/>
</dbReference>
<dbReference type="Pfam" id="PF01494">
    <property type="entry name" value="FAD_binding_3"/>
    <property type="match status" value="1"/>
</dbReference>
<proteinExistence type="predicted"/>
<dbReference type="InterPro" id="IPR036188">
    <property type="entry name" value="FAD/NAD-bd_sf"/>
</dbReference>
<dbReference type="PANTHER" id="PTHR42685">
    <property type="entry name" value="GERANYLGERANYL DIPHOSPHATE REDUCTASE"/>
    <property type="match status" value="1"/>
</dbReference>
<accession>A0A3E3HWX2</accession>
<evidence type="ECO:0000259" key="1">
    <source>
        <dbReference type="Pfam" id="PF01494"/>
    </source>
</evidence>
<evidence type="ECO:0000313" key="3">
    <source>
        <dbReference type="Proteomes" id="UP000260812"/>
    </source>
</evidence>
<dbReference type="GO" id="GO:0071949">
    <property type="term" value="F:FAD binding"/>
    <property type="evidence" value="ECO:0007669"/>
    <property type="project" value="InterPro"/>
</dbReference>
<reference evidence="2" key="1">
    <citation type="submission" date="2018-08" db="EMBL/GenBank/DDBJ databases">
        <title>A genome reference for cultivated species of the human gut microbiota.</title>
        <authorList>
            <person name="Zou Y."/>
            <person name="Xue W."/>
            <person name="Luo G."/>
        </authorList>
    </citation>
    <scope>NUCLEOTIDE SEQUENCE [LARGE SCALE GENOMIC DNA]</scope>
    <source>
        <strain evidence="2">TF05-5AC</strain>
    </source>
</reference>
<dbReference type="EMBL" id="QVLV01000027">
    <property type="protein sequence ID" value="RGE56331.1"/>
    <property type="molecule type" value="Genomic_DNA"/>
</dbReference>
<dbReference type="PRINTS" id="PR00420">
    <property type="entry name" value="RNGMNOXGNASE"/>
</dbReference>
<name>A0A3E3HWX2_9FIRM</name>
<sequence length="342" mass="38402">MYDVLVIGAGPAGSTAAKVLADRGLRVLLAEKCALPRYKSCSGVLIKRSMDLVKLYFGENVPLSVTCEPAENRGMIFTNDCGREYRFAQEGLNVWRSSFDNWLAEKAGESGAQVRDCTTVVACEEKDGFVEVTLQGKETFVEKAAYVLDCEGVVGAVRRRLRKETLECITTYQTFNEGTIDLDPHYFYAYLQPELSEYDAWFNVKDNLLVLGVSVKDPARIPLFYDRFLGYMRERHNLRINRQTKEEKWLMPHVRPGCRIDFGMGRVLFTGEAAGFLNPMGEGISAGMESGFLAANAVAAHFEDPRRVCDVYRDSAAGLKSYMERQWDLVAGMAGTFREMAF</sequence>
<dbReference type="PANTHER" id="PTHR42685:SF22">
    <property type="entry name" value="CONDITIONED MEDIUM FACTOR RECEPTOR 1"/>
    <property type="match status" value="1"/>
</dbReference>
<feature type="domain" description="FAD-binding" evidence="1">
    <location>
        <begin position="2"/>
        <end position="172"/>
    </location>
</feature>
<protein>
    <submittedName>
        <fullName evidence="2">NAD(P)/FAD-dependent oxidoreductase</fullName>
    </submittedName>
</protein>
<comment type="caution">
    <text evidence="2">The sequence shown here is derived from an EMBL/GenBank/DDBJ whole genome shotgun (WGS) entry which is preliminary data.</text>
</comment>
<organism evidence="2 3">
    <name type="scientific">Eisenbergiella massiliensis</name>
    <dbReference type="NCBI Taxonomy" id="1720294"/>
    <lineage>
        <taxon>Bacteria</taxon>
        <taxon>Bacillati</taxon>
        <taxon>Bacillota</taxon>
        <taxon>Clostridia</taxon>
        <taxon>Lachnospirales</taxon>
        <taxon>Lachnospiraceae</taxon>
        <taxon>Eisenbergiella</taxon>
    </lineage>
</organism>